<dbReference type="PANTHER" id="PTHR13887">
    <property type="entry name" value="GLUTATHIONE S-TRANSFERASE KAPPA"/>
    <property type="match status" value="1"/>
</dbReference>
<dbReference type="PROSITE" id="PS51352">
    <property type="entry name" value="THIOREDOXIN_2"/>
    <property type="match status" value="1"/>
</dbReference>
<dbReference type="GO" id="GO:0016491">
    <property type="term" value="F:oxidoreductase activity"/>
    <property type="evidence" value="ECO:0007669"/>
    <property type="project" value="UniProtKB-KW"/>
</dbReference>
<dbReference type="AlphaFoldDB" id="A0A1F6H0J8"/>
<dbReference type="InterPro" id="IPR012336">
    <property type="entry name" value="Thioredoxin-like_fold"/>
</dbReference>
<accession>A0A1F6H0J8</accession>
<proteinExistence type="inferred from homology"/>
<evidence type="ECO:0000313" key="7">
    <source>
        <dbReference type="EMBL" id="OGH03862.1"/>
    </source>
</evidence>
<name>A0A1F6H0J8_9PROT</name>
<evidence type="ECO:0000256" key="1">
    <source>
        <dbReference type="ARBA" id="ARBA00005791"/>
    </source>
</evidence>
<dbReference type="Proteomes" id="UP000177583">
    <property type="component" value="Unassembled WGS sequence"/>
</dbReference>
<keyword evidence="3" id="KW-0560">Oxidoreductase</keyword>
<evidence type="ECO:0000256" key="5">
    <source>
        <dbReference type="ARBA" id="ARBA00023284"/>
    </source>
</evidence>
<evidence type="ECO:0000256" key="4">
    <source>
        <dbReference type="ARBA" id="ARBA00023157"/>
    </source>
</evidence>
<reference evidence="7 8" key="1">
    <citation type="journal article" date="2016" name="Nat. Commun.">
        <title>Thousands of microbial genomes shed light on interconnected biogeochemical processes in an aquifer system.</title>
        <authorList>
            <person name="Anantharaman K."/>
            <person name="Brown C.T."/>
            <person name="Hug L.A."/>
            <person name="Sharon I."/>
            <person name="Castelle C.J."/>
            <person name="Probst A.J."/>
            <person name="Thomas B.C."/>
            <person name="Singh A."/>
            <person name="Wilkins M.J."/>
            <person name="Karaoz U."/>
            <person name="Brodie E.L."/>
            <person name="Williams K.H."/>
            <person name="Hubbard S.S."/>
            <person name="Banfield J.F."/>
        </authorList>
    </citation>
    <scope>NUCLEOTIDE SEQUENCE [LARGE SCALE GENOMIC DNA]</scope>
</reference>
<comment type="similarity">
    <text evidence="1">Belongs to the thioredoxin family. DsbA subfamily.</text>
</comment>
<sequence length="330" mass="37250">MKGWLLFLALLLPLGLWADPLLEESDPVVGKINGQTIHLSQLEDKEINELRVKLFEGLNDRLKDRALRELSKTDPAYKIKQSFDISDAKARSFYDKNQLASRGAFEALKPQIVQYLISQELQAELERLYSKAQAEKKVQLSLVEPSVLLVDLPVETAYLWGNEKAKVMLLEFSDYQCPFCGRVQATLSEIRKDYGKKVLFGYRHYPLPFHEQADEAAIAAECARDQGKFEPMHQFLYQNQQALQPADLKKYAAKVGVANKAQFASCLDQEKYRSRVTHDGNQGSSVGIRGTPSFLIGRYDADKKSVHGEVISGALPKEQIAAVLEKYLKP</sequence>
<dbReference type="PANTHER" id="PTHR13887:SF14">
    <property type="entry name" value="DISULFIDE BOND FORMATION PROTEIN D"/>
    <property type="match status" value="1"/>
</dbReference>
<feature type="domain" description="Thioredoxin" evidence="6">
    <location>
        <begin position="138"/>
        <end position="329"/>
    </location>
</feature>
<dbReference type="EMBL" id="MFNF01000011">
    <property type="protein sequence ID" value="OGH03862.1"/>
    <property type="molecule type" value="Genomic_DNA"/>
</dbReference>
<evidence type="ECO:0000256" key="2">
    <source>
        <dbReference type="ARBA" id="ARBA00022729"/>
    </source>
</evidence>
<organism evidence="7 8">
    <name type="scientific">Candidatus Lambdaproteobacteria bacterium RIFOXYD2_FULL_56_26</name>
    <dbReference type="NCBI Taxonomy" id="1817773"/>
    <lineage>
        <taxon>Bacteria</taxon>
        <taxon>Pseudomonadati</taxon>
        <taxon>Pseudomonadota</taxon>
        <taxon>Candidatus Lambdaproteobacteria</taxon>
    </lineage>
</organism>
<keyword evidence="4" id="KW-1015">Disulfide bond</keyword>
<dbReference type="Gene3D" id="3.40.30.10">
    <property type="entry name" value="Glutaredoxin"/>
    <property type="match status" value="1"/>
</dbReference>
<dbReference type="InterPro" id="IPR013766">
    <property type="entry name" value="Thioredoxin_domain"/>
</dbReference>
<dbReference type="InterPro" id="IPR036249">
    <property type="entry name" value="Thioredoxin-like_sf"/>
</dbReference>
<evidence type="ECO:0000256" key="3">
    <source>
        <dbReference type="ARBA" id="ARBA00023002"/>
    </source>
</evidence>
<dbReference type="Pfam" id="PF13462">
    <property type="entry name" value="Thioredoxin_4"/>
    <property type="match status" value="1"/>
</dbReference>
<keyword evidence="5" id="KW-0676">Redox-active center</keyword>
<dbReference type="SUPFAM" id="SSF52833">
    <property type="entry name" value="Thioredoxin-like"/>
    <property type="match status" value="1"/>
</dbReference>
<evidence type="ECO:0000313" key="8">
    <source>
        <dbReference type="Proteomes" id="UP000177583"/>
    </source>
</evidence>
<gene>
    <name evidence="7" type="ORF">A2557_12040</name>
</gene>
<evidence type="ECO:0000259" key="6">
    <source>
        <dbReference type="PROSITE" id="PS51352"/>
    </source>
</evidence>
<keyword evidence="2" id="KW-0732">Signal</keyword>
<protein>
    <recommendedName>
        <fullName evidence="6">Thioredoxin domain-containing protein</fullName>
    </recommendedName>
</protein>
<comment type="caution">
    <text evidence="7">The sequence shown here is derived from an EMBL/GenBank/DDBJ whole genome shotgun (WGS) entry which is preliminary data.</text>
</comment>